<dbReference type="PANTHER" id="PTHR13871:SF96">
    <property type="entry name" value="THIOREDOXIN DOMAIN-CONTAINING PROTEIN"/>
    <property type="match status" value="1"/>
</dbReference>
<evidence type="ECO:0000256" key="6">
    <source>
        <dbReference type="ARBA" id="ARBA00047804"/>
    </source>
</evidence>
<keyword evidence="4" id="KW-0520">NAD</keyword>
<reference evidence="9" key="2">
    <citation type="submission" date="2020-10" db="UniProtKB">
        <authorList>
            <consortium name="WormBaseParasite"/>
        </authorList>
    </citation>
    <scope>IDENTIFICATION</scope>
</reference>
<dbReference type="GO" id="GO:0047134">
    <property type="term" value="F:protein-disulfide reductase [NAD(P)H] activity"/>
    <property type="evidence" value="ECO:0007669"/>
    <property type="project" value="UniProtKB-EC"/>
</dbReference>
<dbReference type="PANTHER" id="PTHR13871">
    <property type="entry name" value="THIOREDOXIN"/>
    <property type="match status" value="1"/>
</dbReference>
<evidence type="ECO:0000256" key="3">
    <source>
        <dbReference type="ARBA" id="ARBA00023002"/>
    </source>
</evidence>
<reference evidence="8" key="1">
    <citation type="journal article" date="2013" name="Genetics">
        <title>The draft genome and transcriptome of Panagrellus redivivus are shaped by the harsh demands of a free-living lifestyle.</title>
        <authorList>
            <person name="Srinivasan J."/>
            <person name="Dillman A.R."/>
            <person name="Macchietto M.G."/>
            <person name="Heikkinen L."/>
            <person name="Lakso M."/>
            <person name="Fracchia K.M."/>
            <person name="Antoshechkin I."/>
            <person name="Mortazavi A."/>
            <person name="Wong G."/>
            <person name="Sternberg P.W."/>
        </authorList>
    </citation>
    <scope>NUCLEOTIDE SEQUENCE [LARGE SCALE GENOMIC DNA]</scope>
    <source>
        <strain evidence="8">MT8872</strain>
    </source>
</reference>
<comment type="catalytic activity">
    <reaction evidence="6">
        <text>[protein]-dithiol + NADP(+) = [protein]-disulfide + NADPH + H(+)</text>
        <dbReference type="Rhea" id="RHEA:18753"/>
        <dbReference type="Rhea" id="RHEA-COMP:10593"/>
        <dbReference type="Rhea" id="RHEA-COMP:10594"/>
        <dbReference type="ChEBI" id="CHEBI:15378"/>
        <dbReference type="ChEBI" id="CHEBI:29950"/>
        <dbReference type="ChEBI" id="CHEBI:50058"/>
        <dbReference type="ChEBI" id="CHEBI:57783"/>
        <dbReference type="ChEBI" id="CHEBI:58349"/>
        <dbReference type="EC" id="1.8.1.8"/>
    </reaction>
</comment>
<dbReference type="InterPro" id="IPR036249">
    <property type="entry name" value="Thioredoxin-like_sf"/>
</dbReference>
<sequence>MIPDLFPVFNRVTIHYISEYYLNLRAALSDDKSHDTNDILLEIDQADAWLRNHDSDGFGEIQRYFKRSKQSMLLTLKKLKLASLWEDVFLLDSNAGKHSAAEYLKDKVVAIYFSMGNCSFSGAILPELKTFYDAIKTENRNFEVIFVTDLTSSDPPEDQNSDAKWLTVEYDQNFTDFMANLLSVQFPPALKVIKHDGTIVENNGITAVHLNANNPIGLFESWKALIYT</sequence>
<protein>
    <recommendedName>
        <fullName evidence="1">protein-disulfide reductase</fullName>
        <ecNumber evidence="1">1.8.1.8</ecNumber>
    </recommendedName>
</protein>
<keyword evidence="8" id="KW-1185">Reference proteome</keyword>
<dbReference type="InterPro" id="IPR052259">
    <property type="entry name" value="Nucleoredoxin-like"/>
</dbReference>
<proteinExistence type="predicted"/>
<comment type="catalytic activity">
    <reaction evidence="5">
        <text>[protein]-dithiol + NAD(+) = [protein]-disulfide + NADH + H(+)</text>
        <dbReference type="Rhea" id="RHEA:18749"/>
        <dbReference type="Rhea" id="RHEA-COMP:10593"/>
        <dbReference type="Rhea" id="RHEA-COMP:10594"/>
        <dbReference type="ChEBI" id="CHEBI:15378"/>
        <dbReference type="ChEBI" id="CHEBI:29950"/>
        <dbReference type="ChEBI" id="CHEBI:50058"/>
        <dbReference type="ChEBI" id="CHEBI:57540"/>
        <dbReference type="ChEBI" id="CHEBI:57945"/>
        <dbReference type="EC" id="1.8.1.8"/>
    </reaction>
</comment>
<keyword evidence="3" id="KW-0560">Oxidoreductase</keyword>
<dbReference type="InterPro" id="IPR012336">
    <property type="entry name" value="Thioredoxin-like_fold"/>
</dbReference>
<evidence type="ECO:0000313" key="8">
    <source>
        <dbReference type="Proteomes" id="UP000492821"/>
    </source>
</evidence>
<dbReference type="Pfam" id="PF13905">
    <property type="entry name" value="Thioredoxin_8"/>
    <property type="match status" value="1"/>
</dbReference>
<evidence type="ECO:0000256" key="5">
    <source>
        <dbReference type="ARBA" id="ARBA00047388"/>
    </source>
</evidence>
<evidence type="ECO:0000313" key="9">
    <source>
        <dbReference type="WBParaSite" id="Pan_g11475.t1"/>
    </source>
</evidence>
<keyword evidence="2" id="KW-0677">Repeat</keyword>
<evidence type="ECO:0000259" key="7">
    <source>
        <dbReference type="Pfam" id="PF13905"/>
    </source>
</evidence>
<organism evidence="8 9">
    <name type="scientific">Panagrellus redivivus</name>
    <name type="common">Microworm</name>
    <dbReference type="NCBI Taxonomy" id="6233"/>
    <lineage>
        <taxon>Eukaryota</taxon>
        <taxon>Metazoa</taxon>
        <taxon>Ecdysozoa</taxon>
        <taxon>Nematoda</taxon>
        <taxon>Chromadorea</taxon>
        <taxon>Rhabditida</taxon>
        <taxon>Tylenchina</taxon>
        <taxon>Panagrolaimomorpha</taxon>
        <taxon>Panagrolaimoidea</taxon>
        <taxon>Panagrolaimidae</taxon>
        <taxon>Panagrellus</taxon>
    </lineage>
</organism>
<dbReference type="EC" id="1.8.1.8" evidence="1"/>
<dbReference type="Gene3D" id="3.40.30.10">
    <property type="entry name" value="Glutaredoxin"/>
    <property type="match status" value="1"/>
</dbReference>
<dbReference type="SUPFAM" id="SSF52833">
    <property type="entry name" value="Thioredoxin-like"/>
    <property type="match status" value="1"/>
</dbReference>
<dbReference type="WBParaSite" id="Pan_g11475.t1">
    <property type="protein sequence ID" value="Pan_g11475.t1"/>
    <property type="gene ID" value="Pan_g11475"/>
</dbReference>
<accession>A0A7E4UR33</accession>
<evidence type="ECO:0000256" key="2">
    <source>
        <dbReference type="ARBA" id="ARBA00022737"/>
    </source>
</evidence>
<evidence type="ECO:0000256" key="4">
    <source>
        <dbReference type="ARBA" id="ARBA00023027"/>
    </source>
</evidence>
<dbReference type="AlphaFoldDB" id="A0A7E4UR33"/>
<evidence type="ECO:0000256" key="1">
    <source>
        <dbReference type="ARBA" id="ARBA00012612"/>
    </source>
</evidence>
<name>A0A7E4UR33_PANRE</name>
<feature type="domain" description="Thioredoxin-like fold" evidence="7">
    <location>
        <begin position="106"/>
        <end position="199"/>
    </location>
</feature>
<dbReference type="Proteomes" id="UP000492821">
    <property type="component" value="Unassembled WGS sequence"/>
</dbReference>